<feature type="compositionally biased region" description="Basic and acidic residues" evidence="1">
    <location>
        <begin position="1248"/>
        <end position="1264"/>
    </location>
</feature>
<comment type="caution">
    <text evidence="3">The sequence shown here is derived from an EMBL/GenBank/DDBJ whole genome shotgun (WGS) entry which is preliminary data.</text>
</comment>
<keyword evidence="4" id="KW-1185">Reference proteome</keyword>
<feature type="compositionally biased region" description="Low complexity" evidence="1">
    <location>
        <begin position="1217"/>
        <end position="1233"/>
    </location>
</feature>
<feature type="region of interest" description="Disordered" evidence="1">
    <location>
        <begin position="568"/>
        <end position="614"/>
    </location>
</feature>
<feature type="region of interest" description="Disordered" evidence="1">
    <location>
        <begin position="391"/>
        <end position="510"/>
    </location>
</feature>
<feature type="region of interest" description="Disordered" evidence="1">
    <location>
        <begin position="666"/>
        <end position="724"/>
    </location>
</feature>
<feature type="compositionally biased region" description="Basic and acidic residues" evidence="1">
    <location>
        <begin position="865"/>
        <end position="876"/>
    </location>
</feature>
<evidence type="ECO:0000313" key="2">
    <source>
        <dbReference type="EMBL" id="KAI5079928.1"/>
    </source>
</evidence>
<feature type="compositionally biased region" description="Basic and acidic residues" evidence="1">
    <location>
        <begin position="682"/>
        <end position="703"/>
    </location>
</feature>
<dbReference type="EMBL" id="JABFUD020000005">
    <property type="protein sequence ID" value="KAI5080349.1"/>
    <property type="molecule type" value="Genomic_DNA"/>
</dbReference>
<feature type="compositionally biased region" description="Polar residues" evidence="1">
    <location>
        <begin position="899"/>
        <end position="908"/>
    </location>
</feature>
<feature type="region of interest" description="Disordered" evidence="1">
    <location>
        <begin position="1473"/>
        <end position="1496"/>
    </location>
</feature>
<dbReference type="EMBL" id="JABFUD020000005">
    <property type="protein sequence ID" value="KAI5079928.1"/>
    <property type="molecule type" value="Genomic_DNA"/>
</dbReference>
<feature type="compositionally biased region" description="Basic and acidic residues" evidence="1">
    <location>
        <begin position="573"/>
        <end position="585"/>
    </location>
</feature>
<feature type="region of interest" description="Disordered" evidence="1">
    <location>
        <begin position="131"/>
        <end position="167"/>
    </location>
</feature>
<feature type="region of interest" description="Disordered" evidence="1">
    <location>
        <begin position="865"/>
        <end position="1009"/>
    </location>
</feature>
<feature type="compositionally biased region" description="Basic residues" evidence="1">
    <location>
        <begin position="1411"/>
        <end position="1422"/>
    </location>
</feature>
<feature type="region of interest" description="Disordered" evidence="1">
    <location>
        <begin position="1349"/>
        <end position="1368"/>
    </location>
</feature>
<feature type="compositionally biased region" description="Polar residues" evidence="1">
    <location>
        <begin position="398"/>
        <end position="411"/>
    </location>
</feature>
<feature type="compositionally biased region" description="Basic and acidic residues" evidence="1">
    <location>
        <begin position="457"/>
        <end position="480"/>
    </location>
</feature>
<feature type="compositionally biased region" description="Low complexity" evidence="1">
    <location>
        <begin position="940"/>
        <end position="958"/>
    </location>
</feature>
<feature type="compositionally biased region" description="Basic and acidic residues" evidence="1">
    <location>
        <begin position="886"/>
        <end position="898"/>
    </location>
</feature>
<feature type="compositionally biased region" description="Low complexity" evidence="1">
    <location>
        <begin position="1425"/>
        <end position="1438"/>
    </location>
</feature>
<feature type="compositionally biased region" description="Basic and acidic residues" evidence="1">
    <location>
        <begin position="155"/>
        <end position="167"/>
    </location>
</feature>
<dbReference type="Proteomes" id="UP000886520">
    <property type="component" value="Chromosome 5"/>
</dbReference>
<reference evidence="3 4" key="1">
    <citation type="submission" date="2021-01" db="EMBL/GenBank/DDBJ databases">
        <title>Adiantum capillus-veneris genome.</title>
        <authorList>
            <person name="Fang Y."/>
            <person name="Liao Q."/>
        </authorList>
    </citation>
    <scope>NUCLEOTIDE SEQUENCE [LARGE SCALE GENOMIC DNA]</scope>
    <source>
        <strain evidence="3">H3</strain>
        <tissue evidence="3">Leaf</tissue>
    </source>
</reference>
<organism evidence="3 4">
    <name type="scientific">Adiantum capillus-veneris</name>
    <name type="common">Maidenhair fern</name>
    <dbReference type="NCBI Taxonomy" id="13818"/>
    <lineage>
        <taxon>Eukaryota</taxon>
        <taxon>Viridiplantae</taxon>
        <taxon>Streptophyta</taxon>
        <taxon>Embryophyta</taxon>
        <taxon>Tracheophyta</taxon>
        <taxon>Polypodiopsida</taxon>
        <taxon>Polypodiidae</taxon>
        <taxon>Polypodiales</taxon>
        <taxon>Pteridineae</taxon>
        <taxon>Pteridaceae</taxon>
        <taxon>Vittarioideae</taxon>
        <taxon>Adiantum</taxon>
    </lineage>
</organism>
<feature type="compositionally biased region" description="Polar residues" evidence="1">
    <location>
        <begin position="497"/>
        <end position="509"/>
    </location>
</feature>
<gene>
    <name evidence="2" type="ORF">GOP47_0005407</name>
    <name evidence="3" type="ORF">GOP47_0005828</name>
</gene>
<evidence type="ECO:0000256" key="1">
    <source>
        <dbReference type="SAM" id="MobiDB-lite"/>
    </source>
</evidence>
<evidence type="ECO:0000313" key="4">
    <source>
        <dbReference type="Proteomes" id="UP000886520"/>
    </source>
</evidence>
<feature type="region of interest" description="Disordered" evidence="1">
    <location>
        <begin position="1092"/>
        <end position="1287"/>
    </location>
</feature>
<feature type="compositionally biased region" description="Basic and acidic residues" evidence="1">
    <location>
        <begin position="1157"/>
        <end position="1181"/>
    </location>
</feature>
<accession>A0A9D4ZLY7</accession>
<dbReference type="PANTHER" id="PTHR31008">
    <property type="entry name" value="COP1-INTERACTING PROTEIN-RELATED"/>
    <property type="match status" value="1"/>
</dbReference>
<feature type="compositionally biased region" description="Polar residues" evidence="1">
    <location>
        <begin position="999"/>
        <end position="1009"/>
    </location>
</feature>
<feature type="region of interest" description="Disordered" evidence="1">
    <location>
        <begin position="1391"/>
        <end position="1453"/>
    </location>
</feature>
<feature type="compositionally biased region" description="Basic and acidic residues" evidence="1">
    <location>
        <begin position="412"/>
        <end position="436"/>
    </location>
</feature>
<feature type="compositionally biased region" description="Low complexity" evidence="1">
    <location>
        <begin position="973"/>
        <end position="985"/>
    </location>
</feature>
<dbReference type="OrthoDB" id="2020180at2759"/>
<sequence>MKGDTPLDYAEFQLTPKCTRCELLVSADGLMEKLASGFVKPFITQLRAAEVQVTKGNQVIRLETKSENEKKSPHPQSNKAWFCKGTIERFVRFVSTPEVIERVKTIEDELMQLEQVRSALVNTFAQTPDRFPYGEATTGHQRSRDGTNASVPRRFSTDKEDNEPDASKKELLRAMEARLNALHQEQNMAFSRANAAGFDNNNIADLMTFAEHFGADRLHDACAHFLALLCKKTVPKGGQECTNSPIFETPSDASACTLASAFGTMLVSKEEAWLQNTKRKLDFGANKPQAVKSGVAETKGIDPAKRDFSEKGGSTISTTVDQMADVTGSGMFYARLQQMAQQVDARSKEDFGWQNDGEKELSFQAENEADSSFQIKPSDSLLPEINTSFPALRVRTEGSPTQNTSLVGTGTTKDEEVVSKGKVPEETPHAETEKSNSTRGDAPARRLSVQAAISLFESKKKDSNEPPFRKLTKQDSRKSLGESGNSPSEKSVLKRWSGQTPCSPEANNVQEKKVFESKGLDVRQDFDLAKVKAAANKVLSSQEVADAPPQVRPDDQARENFKKSLSSLLQHDSVQHLEQSSRSKSMDANMQHIKHSSPPLQQPPNSIGGSHMGLDSQNLSSADQNLLTTKMDADKAESEAATVVVPPKLSLLKKTITEIKHVSEVKADDKPVPSRTSIDYNAKPDQEHKDKEMLKTHNTKELLPKPNQSVPHRSRIPSQASAGAPFQRENVGSLGVAVSESEQVLERKTETVKQRDVPPIDRQTVRTTSLGKTSVQKKTSSMKEHSTNLLTSSVDFHMQALVKMVEHQYTNMSFNGVEIANDQRGEQRGRFYDQYAKLREAKLRGEHPAKRAEREAKLKSMQETLERRKAEMETKAVRLSRKKVRDARAADPGGDRMSRNTGLTPTTVEQKDLKDEDDDTDQEDYTLKSQDQIRDYSNPTSPVSTPRSSKSRSSSLKLRAPTRAVPTLSKPVSSSRNSARGGASSPKSTSKNPGGAPSQGKSSSFSTPTADTTAIKSLLNVKDVTRSSIIRTGGSARVHPRLNVSPSEAVTLIDDPISVATPANAEKKEPKIQPLLTRKNVASIAASRSFPTDAGMLLGSPKDQQEGAADALDSRTPQNFGATQEAKPFLRKGRGIGPGAGPGIMKQKAFTLVESSKNSDEETYKECKQDEGYAESEDIKSTPENSIGVLEASDARIGQEQDVSSSGVETMPTANDESASPPSSRPSTGPTESGEVEALDDLPGSASENEKPVSDTATSHEKPEGIGPGVVKSTPQGSFLQIGNHKQKEGTLMLSDLLSQKNSDPVSNTAGYVTSSVSFREASLLPHGQIGSPFPASVSHPYSSMLQRGAVSSRFSPPRGDLPSSSPALWNVSQSGKYIQEADLVHSGRRLTGHQKQSTMLPLPPKEPSKGFKRLLHFGRKSRTSETTTDCVSVSTTSEGDDDADDVRESGSQLSDELLQKIRMQKRGFEYGNMGDQMGYPDQDTSQFFGSAIPPPPANFKLREEHLSGGNLIKAPRSFFSLSSFRSKGSEGKSR</sequence>
<protein>
    <submittedName>
        <fullName evidence="3">Uncharacterized protein</fullName>
    </submittedName>
</protein>
<evidence type="ECO:0000313" key="3">
    <source>
        <dbReference type="EMBL" id="KAI5080349.1"/>
    </source>
</evidence>
<name>A0A9D4ZLY7_ADICA</name>
<proteinExistence type="predicted"/>
<feature type="compositionally biased region" description="Polar residues" evidence="1">
    <location>
        <begin position="1201"/>
        <end position="1216"/>
    </location>
</feature>
<dbReference type="PANTHER" id="PTHR31008:SF15">
    <property type="entry name" value="GPI-ANCHORED ADHESIN-LIKE PROTEIN"/>
    <property type="match status" value="1"/>
</dbReference>
<feature type="compositionally biased region" description="Acidic residues" evidence="1">
    <location>
        <begin position="915"/>
        <end position="924"/>
    </location>
</feature>
<feature type="compositionally biased region" description="Polar residues" evidence="1">
    <location>
        <begin position="706"/>
        <end position="721"/>
    </location>
</feature>